<gene>
    <name evidence="1" type="ORF">UFOVP281_7</name>
</gene>
<dbReference type="EMBL" id="LR796295">
    <property type="protein sequence ID" value="CAB4134804.1"/>
    <property type="molecule type" value="Genomic_DNA"/>
</dbReference>
<reference evidence="1" key="1">
    <citation type="submission" date="2020-04" db="EMBL/GenBank/DDBJ databases">
        <authorList>
            <person name="Chiriac C."/>
            <person name="Salcher M."/>
            <person name="Ghai R."/>
            <person name="Kavagutti S V."/>
        </authorList>
    </citation>
    <scope>NUCLEOTIDE SEQUENCE</scope>
</reference>
<protein>
    <submittedName>
        <fullName evidence="1">Uncharacterized protein</fullName>
    </submittedName>
</protein>
<organism evidence="1">
    <name type="scientific">uncultured Caudovirales phage</name>
    <dbReference type="NCBI Taxonomy" id="2100421"/>
    <lineage>
        <taxon>Viruses</taxon>
        <taxon>Duplodnaviria</taxon>
        <taxon>Heunggongvirae</taxon>
        <taxon>Uroviricota</taxon>
        <taxon>Caudoviricetes</taxon>
        <taxon>Peduoviridae</taxon>
        <taxon>Maltschvirus</taxon>
        <taxon>Maltschvirus maltsch</taxon>
    </lineage>
</organism>
<accession>A0A6J5LJR2</accession>
<evidence type="ECO:0000313" key="1">
    <source>
        <dbReference type="EMBL" id="CAB4134804.1"/>
    </source>
</evidence>
<name>A0A6J5LJR2_9CAUD</name>
<sequence length="242" mass="29051">MNTLYTLAFLADSEPVVFYVGHTNDIERRRREHFKNPLNPEHNEYDTYKYRWCRDLLAAGVEYTLTPILEIETEDDSEYEWILKFARDNEQRRISFYDGYPLTNMKAGDFLEDLIKETNVVTAHQIRHWRAERRAKEIRYEEDLGTAEQSAVAIELIEMLKEQGHDLRVQGYKEEVKKLKKDIREREILTSPERAELIKQQVVDLLKRELLEKTITWYEYDSEIKRMGGYPEYTETKPQLKY</sequence>
<proteinExistence type="predicted"/>